<sequence length="514" mass="58536">MVHPQPDPPAPAAADAPKPPSPKPAANHQQPVDHVDFQSRLSSPPYRLTDPRWDHIVIALKSGIEVAADKVPIQLATFLQGVKNIWLFGDGVMRVGDYEMVDVVTGTYDAAVKRLEKQGRLEAARAWSPMKVKYEEEQKKKKQQKKKEQKNGGKLVKRDVSPTQESPLSVRLEKRAKTDIEVKPDQESMGWKNDAHKNIPAIRELVNRYPGAEWYVMIDDDTYVFMENLNRVLHPLNPDEPHYLGAPNTFRDCDGVTEMGDGPLFNHGGSGIVLSRGAAREMLKIVDECIVRYHDCFAGDVRLGLCLRDAGILANYKYPGRRWFNPVTPHWTTHPYYDDPCKRVVTFHHLSKATMQKLYDIERYVHNRTISIAARHARDKLDLVNPTTTPHLFFSNGTQPNVFSHLSLPPHLPSPFSAPIHLEDMWYHFVDTDAQLPDIEHGIARAGEQYLVYTGTKDAKHCRWLCSREERCVAWHFIPNGRCEVKDSVTRPIRTRGHASGLIKGRFRCKARTY</sequence>
<evidence type="ECO:0000256" key="8">
    <source>
        <dbReference type="ARBA" id="ARBA00022741"/>
    </source>
</evidence>
<dbReference type="PANTHER" id="PTHR23033:SF47">
    <property type="entry name" value="APPLE DOMAIN-CONTAINING PROTEIN-RELATED"/>
    <property type="match status" value="1"/>
</dbReference>
<keyword evidence="5" id="KW-0328">Glycosyltransferase</keyword>
<dbReference type="GO" id="GO:0016263">
    <property type="term" value="F:glycoprotein-N-acetylgalactosamine 3-beta-galactosyltransferase activity"/>
    <property type="evidence" value="ECO:0007669"/>
    <property type="project" value="UniProtKB-EC"/>
</dbReference>
<evidence type="ECO:0000313" key="14">
    <source>
        <dbReference type="EMBL" id="ORZ33920.1"/>
    </source>
</evidence>
<keyword evidence="11" id="KW-0472">Membrane</keyword>
<evidence type="ECO:0000256" key="2">
    <source>
        <dbReference type="ARBA" id="ARBA00004922"/>
    </source>
</evidence>
<dbReference type="EMBL" id="MCFL01000032">
    <property type="protein sequence ID" value="ORZ33920.1"/>
    <property type="molecule type" value="Genomic_DNA"/>
</dbReference>
<protein>
    <recommendedName>
        <fullName evidence="4">N-acetylgalactosaminide beta-1,3-galactosyltransferase</fullName>
        <ecNumber evidence="4">2.4.1.122</ecNumber>
    </recommendedName>
</protein>
<keyword evidence="6" id="KW-0808">Transferase</keyword>
<evidence type="ECO:0000256" key="10">
    <source>
        <dbReference type="ARBA" id="ARBA00022989"/>
    </source>
</evidence>
<comment type="similarity">
    <text evidence="3">Belongs to the glycosyltransferase 31 family. Beta3-Gal-T subfamily.</text>
</comment>
<dbReference type="Gene3D" id="3.90.550.50">
    <property type="match status" value="1"/>
</dbReference>
<keyword evidence="8" id="KW-0547">Nucleotide-binding</keyword>
<evidence type="ECO:0000256" key="11">
    <source>
        <dbReference type="ARBA" id="ARBA00023136"/>
    </source>
</evidence>
<evidence type="ECO:0000259" key="13">
    <source>
        <dbReference type="Pfam" id="PF02434"/>
    </source>
</evidence>
<dbReference type="AlphaFoldDB" id="A0A1Y2HH43"/>
<comment type="subcellular location">
    <subcellularLocation>
        <location evidence="1">Membrane</location>
        <topology evidence="1">Single-pass type II membrane protein</topology>
    </subcellularLocation>
</comment>
<dbReference type="PANTHER" id="PTHR23033">
    <property type="entry name" value="BETA1,3-GALACTOSYLTRANSFERASE"/>
    <property type="match status" value="1"/>
</dbReference>
<reference evidence="14 15" key="1">
    <citation type="submission" date="2016-07" db="EMBL/GenBank/DDBJ databases">
        <title>Pervasive Adenine N6-methylation of Active Genes in Fungi.</title>
        <authorList>
            <consortium name="DOE Joint Genome Institute"/>
            <person name="Mondo S.J."/>
            <person name="Dannebaum R.O."/>
            <person name="Kuo R.C."/>
            <person name="Labutti K."/>
            <person name="Haridas S."/>
            <person name="Kuo A."/>
            <person name="Salamov A."/>
            <person name="Ahrendt S.R."/>
            <person name="Lipzen A."/>
            <person name="Sullivan W."/>
            <person name="Andreopoulos W.B."/>
            <person name="Clum A."/>
            <person name="Lindquist E."/>
            <person name="Daum C."/>
            <person name="Ramamoorthy G.K."/>
            <person name="Gryganskyi A."/>
            <person name="Culley D."/>
            <person name="Magnuson J.K."/>
            <person name="James T.Y."/>
            <person name="O'Malley M.A."/>
            <person name="Stajich J.E."/>
            <person name="Spatafora J.W."/>
            <person name="Visel A."/>
            <person name="Grigoriev I.V."/>
        </authorList>
    </citation>
    <scope>NUCLEOTIDE SEQUENCE [LARGE SCALE GENOMIC DNA]</scope>
    <source>
        <strain evidence="14 15">PL171</strain>
    </source>
</reference>
<evidence type="ECO:0000256" key="5">
    <source>
        <dbReference type="ARBA" id="ARBA00022676"/>
    </source>
</evidence>
<evidence type="ECO:0000256" key="6">
    <source>
        <dbReference type="ARBA" id="ARBA00022679"/>
    </source>
</evidence>
<keyword evidence="15" id="KW-1185">Reference proteome</keyword>
<comment type="caution">
    <text evidence="14">The sequence shown here is derived from an EMBL/GenBank/DDBJ whole genome shotgun (WGS) entry which is preliminary data.</text>
</comment>
<feature type="region of interest" description="Disordered" evidence="12">
    <location>
        <begin position="1"/>
        <end position="33"/>
    </location>
</feature>
<feature type="compositionally biased region" description="Pro residues" evidence="12">
    <location>
        <begin position="1"/>
        <end position="23"/>
    </location>
</feature>
<dbReference type="STRING" id="765915.A0A1Y2HH43"/>
<dbReference type="GO" id="GO:0016020">
    <property type="term" value="C:membrane"/>
    <property type="evidence" value="ECO:0007669"/>
    <property type="project" value="UniProtKB-SubCell"/>
</dbReference>
<feature type="domain" description="Fringe-like glycosyltransferase" evidence="13">
    <location>
        <begin position="211"/>
        <end position="308"/>
    </location>
</feature>
<dbReference type="Gene3D" id="3.50.4.10">
    <property type="entry name" value="Hepatocyte Growth Factor"/>
    <property type="match status" value="1"/>
</dbReference>
<proteinExistence type="inferred from homology"/>
<keyword evidence="10" id="KW-1133">Transmembrane helix</keyword>
<evidence type="ECO:0000256" key="9">
    <source>
        <dbReference type="ARBA" id="ARBA00022968"/>
    </source>
</evidence>
<feature type="region of interest" description="Disordered" evidence="12">
    <location>
        <begin position="132"/>
        <end position="168"/>
    </location>
</feature>
<evidence type="ECO:0000256" key="12">
    <source>
        <dbReference type="SAM" id="MobiDB-lite"/>
    </source>
</evidence>
<dbReference type="OrthoDB" id="414175at2759"/>
<dbReference type="GO" id="GO:0000166">
    <property type="term" value="F:nucleotide binding"/>
    <property type="evidence" value="ECO:0007669"/>
    <property type="project" value="UniProtKB-KW"/>
</dbReference>
<evidence type="ECO:0000256" key="1">
    <source>
        <dbReference type="ARBA" id="ARBA00004606"/>
    </source>
</evidence>
<dbReference type="InterPro" id="IPR003378">
    <property type="entry name" value="Fringe-like_glycosylTrfase"/>
</dbReference>
<keyword evidence="7" id="KW-0812">Transmembrane</keyword>
<evidence type="ECO:0000313" key="15">
    <source>
        <dbReference type="Proteomes" id="UP000193411"/>
    </source>
</evidence>
<gene>
    <name evidence="14" type="ORF">BCR44DRAFT_118307</name>
</gene>
<comment type="pathway">
    <text evidence="2">Protein modification; protein glycosylation.</text>
</comment>
<dbReference type="EC" id="2.4.1.122" evidence="4"/>
<accession>A0A1Y2HH43</accession>
<dbReference type="Proteomes" id="UP000193411">
    <property type="component" value="Unassembled WGS sequence"/>
</dbReference>
<dbReference type="InterPro" id="IPR026050">
    <property type="entry name" value="C1GALT1/C1GALT1_chp1"/>
</dbReference>
<keyword evidence="9" id="KW-0735">Signal-anchor</keyword>
<evidence type="ECO:0000256" key="7">
    <source>
        <dbReference type="ARBA" id="ARBA00022692"/>
    </source>
</evidence>
<evidence type="ECO:0000256" key="4">
    <source>
        <dbReference type="ARBA" id="ARBA00012557"/>
    </source>
</evidence>
<organism evidence="14 15">
    <name type="scientific">Catenaria anguillulae PL171</name>
    <dbReference type="NCBI Taxonomy" id="765915"/>
    <lineage>
        <taxon>Eukaryota</taxon>
        <taxon>Fungi</taxon>
        <taxon>Fungi incertae sedis</taxon>
        <taxon>Blastocladiomycota</taxon>
        <taxon>Blastocladiomycetes</taxon>
        <taxon>Blastocladiales</taxon>
        <taxon>Catenariaceae</taxon>
        <taxon>Catenaria</taxon>
    </lineage>
</organism>
<dbReference type="Pfam" id="PF02434">
    <property type="entry name" value="Fringe"/>
    <property type="match status" value="1"/>
</dbReference>
<evidence type="ECO:0000256" key="3">
    <source>
        <dbReference type="ARBA" id="ARBA00006462"/>
    </source>
</evidence>
<name>A0A1Y2HH43_9FUNG</name>